<dbReference type="CDD" id="cd06662">
    <property type="entry name" value="SURF1"/>
    <property type="match status" value="1"/>
</dbReference>
<organism evidence="7 8">
    <name type="scientific">Zoogloea ramigera</name>
    <dbReference type="NCBI Taxonomy" id="350"/>
    <lineage>
        <taxon>Bacteria</taxon>
        <taxon>Pseudomonadati</taxon>
        <taxon>Pseudomonadota</taxon>
        <taxon>Betaproteobacteria</taxon>
        <taxon>Rhodocyclales</taxon>
        <taxon>Zoogloeaceae</taxon>
        <taxon>Zoogloea</taxon>
    </lineage>
</organism>
<dbReference type="OrthoDB" id="9789940at2"/>
<keyword evidence="5 6" id="KW-0472">Membrane</keyword>
<gene>
    <name evidence="7" type="ORF">ZRA01_20750</name>
</gene>
<comment type="similarity">
    <text evidence="2 6">Belongs to the SURF1 family.</text>
</comment>
<evidence type="ECO:0000256" key="2">
    <source>
        <dbReference type="ARBA" id="ARBA00007165"/>
    </source>
</evidence>
<dbReference type="PANTHER" id="PTHR23427">
    <property type="entry name" value="SURFEIT LOCUS PROTEIN"/>
    <property type="match status" value="1"/>
</dbReference>
<evidence type="ECO:0000313" key="8">
    <source>
        <dbReference type="Proteomes" id="UP000318422"/>
    </source>
</evidence>
<dbReference type="GO" id="GO:0005886">
    <property type="term" value="C:plasma membrane"/>
    <property type="evidence" value="ECO:0007669"/>
    <property type="project" value="UniProtKB-SubCell"/>
</dbReference>
<keyword evidence="8" id="KW-1185">Reference proteome</keyword>
<dbReference type="InterPro" id="IPR002994">
    <property type="entry name" value="Surf1/Shy1"/>
</dbReference>
<comment type="subcellular location">
    <subcellularLocation>
        <location evidence="6">Cell membrane</location>
        <topology evidence="6">Multi-pass membrane protein</topology>
    </subcellularLocation>
    <subcellularLocation>
        <location evidence="1">Membrane</location>
    </subcellularLocation>
</comment>
<feature type="transmembrane region" description="Helical" evidence="6">
    <location>
        <begin position="21"/>
        <end position="41"/>
    </location>
</feature>
<comment type="caution">
    <text evidence="7">The sequence shown here is derived from an EMBL/GenBank/DDBJ whole genome shotgun (WGS) entry which is preliminary data.</text>
</comment>
<dbReference type="PROSITE" id="PS50895">
    <property type="entry name" value="SURF1"/>
    <property type="match status" value="1"/>
</dbReference>
<evidence type="ECO:0000256" key="5">
    <source>
        <dbReference type="ARBA" id="ARBA00023136"/>
    </source>
</evidence>
<keyword evidence="4 6" id="KW-1133">Transmembrane helix</keyword>
<dbReference type="PANTHER" id="PTHR23427:SF2">
    <property type="entry name" value="SURFEIT LOCUS PROTEIN 1"/>
    <property type="match status" value="1"/>
</dbReference>
<keyword evidence="6" id="KW-1003">Cell membrane</keyword>
<reference evidence="7 8" key="1">
    <citation type="submission" date="2019-06" db="EMBL/GenBank/DDBJ databases">
        <title>Whole genome shotgun sequence of Zoogloea ramigera NBRC 15342.</title>
        <authorList>
            <person name="Hosoyama A."/>
            <person name="Uohara A."/>
            <person name="Ohji S."/>
            <person name="Ichikawa N."/>
        </authorList>
    </citation>
    <scope>NUCLEOTIDE SEQUENCE [LARGE SCALE GENOMIC DNA]</scope>
    <source>
        <strain evidence="7 8">NBRC 15342</strain>
    </source>
</reference>
<dbReference type="Pfam" id="PF02104">
    <property type="entry name" value="SURF1"/>
    <property type="match status" value="1"/>
</dbReference>
<dbReference type="AlphaFoldDB" id="A0A4Y4CV66"/>
<dbReference type="PROSITE" id="PS51257">
    <property type="entry name" value="PROKAR_LIPOPROTEIN"/>
    <property type="match status" value="1"/>
</dbReference>
<accession>A0A4Y4CV66</accession>
<proteinExistence type="inferred from homology"/>
<keyword evidence="3 6" id="KW-0812">Transmembrane</keyword>
<evidence type="ECO:0000313" key="7">
    <source>
        <dbReference type="EMBL" id="GEC96002.1"/>
    </source>
</evidence>
<sequence length="248" mass="27073">MVGRLCARLRHATSGRRFRPSLAGAVVALVVAGGCIALGNWQYAKFERKEAAQAQLDRRAADAPIALGGAPVSAETLRARPVVARGHFEAGRQFLVDNRIHREQAGYHVVTPLRIAGSEMRVLVNRGWVPALARHSDVPAVATPAGTVELHGVAVVPGSRFFTLGNEADSGWQPVWQNLDLARFSRLAGYPVQPVVLQLAADAPAGFVRDWPRPDDRKERHLSYALQWYGFAASAVLIWLALAWRRPA</sequence>
<evidence type="ECO:0000256" key="6">
    <source>
        <dbReference type="RuleBase" id="RU363076"/>
    </source>
</evidence>
<evidence type="ECO:0000256" key="4">
    <source>
        <dbReference type="ARBA" id="ARBA00022989"/>
    </source>
</evidence>
<evidence type="ECO:0000256" key="3">
    <source>
        <dbReference type="ARBA" id="ARBA00022692"/>
    </source>
</evidence>
<dbReference type="Proteomes" id="UP000318422">
    <property type="component" value="Unassembled WGS sequence"/>
</dbReference>
<evidence type="ECO:0000256" key="1">
    <source>
        <dbReference type="ARBA" id="ARBA00004370"/>
    </source>
</evidence>
<dbReference type="EMBL" id="BJNV01000032">
    <property type="protein sequence ID" value="GEC96002.1"/>
    <property type="molecule type" value="Genomic_DNA"/>
</dbReference>
<feature type="transmembrane region" description="Helical" evidence="6">
    <location>
        <begin position="226"/>
        <end position="244"/>
    </location>
</feature>
<name>A0A4Y4CV66_ZOORA</name>
<dbReference type="InterPro" id="IPR045214">
    <property type="entry name" value="Surf1/Surf4"/>
</dbReference>
<protein>
    <recommendedName>
        <fullName evidence="6">SURF1-like protein</fullName>
    </recommendedName>
</protein>